<dbReference type="AlphaFoldDB" id="A0A6P8IZF8"/>
<name>A0A6P8IZF8_ACTTE</name>
<dbReference type="PRINTS" id="PR00722">
    <property type="entry name" value="CHYMOTRYPSIN"/>
</dbReference>
<dbReference type="FunFam" id="2.40.10.10:FF:000120">
    <property type="entry name" value="Putative serine protease"/>
    <property type="match status" value="1"/>
</dbReference>
<keyword evidence="4 6" id="KW-0720">Serine protease</keyword>
<evidence type="ECO:0000256" key="2">
    <source>
        <dbReference type="ARBA" id="ARBA00022729"/>
    </source>
</evidence>
<dbReference type="InterPro" id="IPR001254">
    <property type="entry name" value="Trypsin_dom"/>
</dbReference>
<feature type="signal peptide" evidence="8">
    <location>
        <begin position="1"/>
        <end position="17"/>
    </location>
</feature>
<dbReference type="InterPro" id="IPR001314">
    <property type="entry name" value="Peptidase_S1A"/>
</dbReference>
<keyword evidence="5" id="KW-1015">Disulfide bond</keyword>
<keyword evidence="3 6" id="KW-0378">Hydrolase</keyword>
<feature type="chain" id="PRO_5028184620" evidence="8">
    <location>
        <begin position="18"/>
        <end position="325"/>
    </location>
</feature>
<dbReference type="InterPro" id="IPR033116">
    <property type="entry name" value="TRYPSIN_SER"/>
</dbReference>
<dbReference type="PROSITE" id="PS00135">
    <property type="entry name" value="TRYPSIN_SER"/>
    <property type="match status" value="1"/>
</dbReference>
<dbReference type="FunCoup" id="A0A6P8IZF8">
    <property type="interactions" value="146"/>
</dbReference>
<gene>
    <name evidence="11" type="primary">LOC116305519</name>
</gene>
<evidence type="ECO:0000256" key="7">
    <source>
        <dbReference type="SAM" id="MobiDB-lite"/>
    </source>
</evidence>
<dbReference type="GeneID" id="116305519"/>
<dbReference type="InParanoid" id="A0A6P8IZF8"/>
<dbReference type="CDD" id="cd00190">
    <property type="entry name" value="Tryp_SPc"/>
    <property type="match status" value="1"/>
</dbReference>
<keyword evidence="10" id="KW-1185">Reference proteome</keyword>
<dbReference type="PROSITE" id="PS00134">
    <property type="entry name" value="TRYPSIN_HIS"/>
    <property type="match status" value="1"/>
</dbReference>
<dbReference type="PROSITE" id="PS50240">
    <property type="entry name" value="TRYPSIN_DOM"/>
    <property type="match status" value="1"/>
</dbReference>
<keyword evidence="1 6" id="KW-0645">Protease</keyword>
<feature type="region of interest" description="Disordered" evidence="7">
    <location>
        <begin position="255"/>
        <end position="292"/>
    </location>
</feature>
<dbReference type="Proteomes" id="UP000515163">
    <property type="component" value="Unplaced"/>
</dbReference>
<dbReference type="KEGG" id="aten:116305519"/>
<accession>A0A6P8IZF8</accession>
<evidence type="ECO:0000313" key="10">
    <source>
        <dbReference type="Proteomes" id="UP000515163"/>
    </source>
</evidence>
<evidence type="ECO:0000256" key="3">
    <source>
        <dbReference type="ARBA" id="ARBA00022801"/>
    </source>
</evidence>
<evidence type="ECO:0000256" key="4">
    <source>
        <dbReference type="ARBA" id="ARBA00022825"/>
    </source>
</evidence>
<feature type="compositionally biased region" description="Pro residues" evidence="7">
    <location>
        <begin position="262"/>
        <end position="291"/>
    </location>
</feature>
<dbReference type="OrthoDB" id="5918597at2759"/>
<dbReference type="InterPro" id="IPR009003">
    <property type="entry name" value="Peptidase_S1_PA"/>
</dbReference>
<organism evidence="10 11">
    <name type="scientific">Actinia tenebrosa</name>
    <name type="common">Australian red waratah sea anemone</name>
    <dbReference type="NCBI Taxonomy" id="6105"/>
    <lineage>
        <taxon>Eukaryota</taxon>
        <taxon>Metazoa</taxon>
        <taxon>Cnidaria</taxon>
        <taxon>Anthozoa</taxon>
        <taxon>Hexacorallia</taxon>
        <taxon>Actiniaria</taxon>
        <taxon>Actiniidae</taxon>
        <taxon>Actinia</taxon>
    </lineage>
</organism>
<dbReference type="GO" id="GO:0004252">
    <property type="term" value="F:serine-type endopeptidase activity"/>
    <property type="evidence" value="ECO:0007669"/>
    <property type="project" value="InterPro"/>
</dbReference>
<dbReference type="InterPro" id="IPR018114">
    <property type="entry name" value="TRYPSIN_HIS"/>
</dbReference>
<dbReference type="SUPFAM" id="SSF50494">
    <property type="entry name" value="Trypsin-like serine proteases"/>
    <property type="match status" value="1"/>
</dbReference>
<evidence type="ECO:0000256" key="6">
    <source>
        <dbReference type="RuleBase" id="RU363034"/>
    </source>
</evidence>
<evidence type="ECO:0000256" key="5">
    <source>
        <dbReference type="ARBA" id="ARBA00023157"/>
    </source>
</evidence>
<evidence type="ECO:0000313" key="11">
    <source>
        <dbReference type="RefSeq" id="XP_031571313.1"/>
    </source>
</evidence>
<dbReference type="InterPro" id="IPR043504">
    <property type="entry name" value="Peptidase_S1_PA_chymotrypsin"/>
</dbReference>
<proteinExistence type="predicted"/>
<dbReference type="RefSeq" id="XP_031571313.1">
    <property type="nucleotide sequence ID" value="XM_031715453.1"/>
</dbReference>
<evidence type="ECO:0000256" key="1">
    <source>
        <dbReference type="ARBA" id="ARBA00022670"/>
    </source>
</evidence>
<sequence length="325" mass="34688">MLTLVAVLLAFPALIQGCGNRPAGARVVNGQDAAQHSWPWQISLRVRGRHICGGTLIRPDWVLTAAHCVDRNPVPSGYTVVVGGHRRRGTTSVQQTFNLKKLIKHSGFSMQNLKHDLALLQLERPVSLSDKVNVACLPTADAIVGSKCYITGWGRTSGGGPLPDILQQAMLPVASHSDCKAKYSIADAKAHLCAGEARAAASGGCNGDSGGPFVCEEGGRWVVHGAVSFGKRNCPTTHYTVFARVNSYLDWINNNIGGSPTGGPPTPPPPQTPPPPTQEPPPPTQAPPPPGCQDKWGTRMCQLYKKYACSHPAIRNLCKRTCNLC</sequence>
<dbReference type="Gene3D" id="2.40.10.10">
    <property type="entry name" value="Trypsin-like serine proteases"/>
    <property type="match status" value="1"/>
</dbReference>
<dbReference type="GO" id="GO:0006508">
    <property type="term" value="P:proteolysis"/>
    <property type="evidence" value="ECO:0007669"/>
    <property type="project" value="UniProtKB-KW"/>
</dbReference>
<protein>
    <submittedName>
        <fullName evidence="11">Chymotrypsinogen B-like</fullName>
    </submittedName>
</protein>
<feature type="domain" description="Peptidase S1" evidence="9">
    <location>
        <begin position="27"/>
        <end position="257"/>
    </location>
</feature>
<keyword evidence="2 8" id="KW-0732">Signal</keyword>
<dbReference type="PANTHER" id="PTHR24250">
    <property type="entry name" value="CHYMOTRYPSIN-RELATED"/>
    <property type="match status" value="1"/>
</dbReference>
<evidence type="ECO:0000256" key="8">
    <source>
        <dbReference type="SAM" id="SignalP"/>
    </source>
</evidence>
<dbReference type="Pfam" id="PF00089">
    <property type="entry name" value="Trypsin"/>
    <property type="match status" value="1"/>
</dbReference>
<evidence type="ECO:0000259" key="9">
    <source>
        <dbReference type="PROSITE" id="PS50240"/>
    </source>
</evidence>
<dbReference type="SMART" id="SM00020">
    <property type="entry name" value="Tryp_SPc"/>
    <property type="match status" value="1"/>
</dbReference>
<reference evidence="11" key="1">
    <citation type="submission" date="2025-08" db="UniProtKB">
        <authorList>
            <consortium name="RefSeq"/>
        </authorList>
    </citation>
    <scope>IDENTIFICATION</scope>
    <source>
        <tissue evidence="11">Tentacle</tissue>
    </source>
</reference>
<dbReference type="PANTHER" id="PTHR24250:SF27">
    <property type="entry name" value="ELASTASE 2 LIKE"/>
    <property type="match status" value="1"/>
</dbReference>